<dbReference type="Gene3D" id="1.10.10.60">
    <property type="entry name" value="Homeodomain-like"/>
    <property type="match status" value="1"/>
</dbReference>
<dbReference type="GO" id="GO:0003700">
    <property type="term" value="F:DNA-binding transcription factor activity"/>
    <property type="evidence" value="ECO:0007669"/>
    <property type="project" value="InterPro"/>
</dbReference>
<dbReference type="RefSeq" id="WP_168661267.1">
    <property type="nucleotide sequence ID" value="NZ_CP051180.1"/>
</dbReference>
<name>A0A6H1UI21_9GAMM</name>
<dbReference type="PANTHER" id="PTHR47894">
    <property type="entry name" value="HTH-TYPE TRANSCRIPTIONAL REGULATOR GADX"/>
    <property type="match status" value="1"/>
</dbReference>
<evidence type="ECO:0000256" key="3">
    <source>
        <dbReference type="ARBA" id="ARBA00023163"/>
    </source>
</evidence>
<dbReference type="Pfam" id="PF12833">
    <property type="entry name" value="HTH_18"/>
    <property type="match status" value="1"/>
</dbReference>
<dbReference type="GO" id="GO:0000976">
    <property type="term" value="F:transcription cis-regulatory region binding"/>
    <property type="evidence" value="ECO:0007669"/>
    <property type="project" value="TreeGrafter"/>
</dbReference>
<feature type="domain" description="HTH araC/xylS-type" evidence="4">
    <location>
        <begin position="244"/>
        <end position="342"/>
    </location>
</feature>
<dbReference type="PROSITE" id="PS01124">
    <property type="entry name" value="HTH_ARAC_FAMILY_2"/>
    <property type="match status" value="1"/>
</dbReference>
<dbReference type="Proteomes" id="UP000501602">
    <property type="component" value="Chromosome"/>
</dbReference>
<dbReference type="InterPro" id="IPR018060">
    <property type="entry name" value="HTH_AraC"/>
</dbReference>
<dbReference type="PRINTS" id="PR00032">
    <property type="entry name" value="HTHARAC"/>
</dbReference>
<dbReference type="InterPro" id="IPR020449">
    <property type="entry name" value="Tscrpt_reg_AraC-type_HTH"/>
</dbReference>
<dbReference type="AlphaFoldDB" id="A0A6H1UI21"/>
<dbReference type="GO" id="GO:0005829">
    <property type="term" value="C:cytosol"/>
    <property type="evidence" value="ECO:0007669"/>
    <property type="project" value="TreeGrafter"/>
</dbReference>
<keyword evidence="1" id="KW-0805">Transcription regulation</keyword>
<evidence type="ECO:0000259" key="4">
    <source>
        <dbReference type="PROSITE" id="PS01124"/>
    </source>
</evidence>
<evidence type="ECO:0000256" key="1">
    <source>
        <dbReference type="ARBA" id="ARBA00023015"/>
    </source>
</evidence>
<dbReference type="SUPFAM" id="SSF46689">
    <property type="entry name" value="Homeodomain-like"/>
    <property type="match status" value="1"/>
</dbReference>
<dbReference type="PANTHER" id="PTHR47894:SF1">
    <property type="entry name" value="HTH-TYPE TRANSCRIPTIONAL REGULATOR VQSM"/>
    <property type="match status" value="1"/>
</dbReference>
<evidence type="ECO:0000313" key="6">
    <source>
        <dbReference type="Proteomes" id="UP000501602"/>
    </source>
</evidence>
<keyword evidence="2" id="KW-0238">DNA-binding</keyword>
<reference evidence="5 6" key="1">
    <citation type="submission" date="2020-04" db="EMBL/GenBank/DDBJ databases">
        <title>Ferrimonas sp. S7 isolated from sea water.</title>
        <authorList>
            <person name="Bae S.S."/>
            <person name="Baek K."/>
        </authorList>
    </citation>
    <scope>NUCLEOTIDE SEQUENCE [LARGE SCALE GENOMIC DNA]</scope>
    <source>
        <strain evidence="5 6">S7</strain>
    </source>
</reference>
<accession>A0A6H1UI21</accession>
<sequence>MNRAHNISTEYIESLLSHAEQQGYDVPELLRSVGINYRQLSQPQFPVSQFARLFQRLTELLQDEQFGMLTGGKMPSGTFRMMCYAIEHCADLGDALRRCSEFYEICKGPTIKPAISVEGEQVRFHFCPLDSMPNETMEQAVLTQSPALIRTSLSIWHHFISWMIGSRLPLEGASFTFAPQSNAQDYQLLFQCPIRFRQTDNCFWFKRNWLDRPLIQTAASWRGFLKTAPHQLVVMVNGDQSIGARIRARFGRDFSRALPSLEQMAAIEGMSARTLRRHLANEGLSYSQLKSQCRHEASLDYLNCPELSIHDVATLVGFEDPSPFIRAFKQWTGTTPGDYRSTLME</sequence>
<organism evidence="5 6">
    <name type="scientific">Ferrimonas lipolytica</name>
    <dbReference type="NCBI Taxonomy" id="2724191"/>
    <lineage>
        <taxon>Bacteria</taxon>
        <taxon>Pseudomonadati</taxon>
        <taxon>Pseudomonadota</taxon>
        <taxon>Gammaproteobacteria</taxon>
        <taxon>Alteromonadales</taxon>
        <taxon>Ferrimonadaceae</taxon>
        <taxon>Ferrimonas</taxon>
    </lineage>
</organism>
<gene>
    <name evidence="5" type="ORF">HER31_13730</name>
</gene>
<dbReference type="Pfam" id="PF12625">
    <property type="entry name" value="Arabinose_bd"/>
    <property type="match status" value="1"/>
</dbReference>
<proteinExistence type="predicted"/>
<protein>
    <submittedName>
        <fullName evidence="5">AraC family transcriptional regulator</fullName>
    </submittedName>
</protein>
<evidence type="ECO:0000256" key="2">
    <source>
        <dbReference type="ARBA" id="ARBA00023125"/>
    </source>
</evidence>
<dbReference type="InterPro" id="IPR009057">
    <property type="entry name" value="Homeodomain-like_sf"/>
</dbReference>
<evidence type="ECO:0000313" key="5">
    <source>
        <dbReference type="EMBL" id="QIZ77866.1"/>
    </source>
</evidence>
<dbReference type="SMART" id="SM00342">
    <property type="entry name" value="HTH_ARAC"/>
    <property type="match status" value="1"/>
</dbReference>
<dbReference type="KEGG" id="fes:HER31_13730"/>
<dbReference type="InterPro" id="IPR032687">
    <property type="entry name" value="AraC-type_N"/>
</dbReference>
<keyword evidence="3" id="KW-0804">Transcription</keyword>
<dbReference type="EMBL" id="CP051180">
    <property type="protein sequence ID" value="QIZ77866.1"/>
    <property type="molecule type" value="Genomic_DNA"/>
</dbReference>
<keyword evidence="6" id="KW-1185">Reference proteome</keyword>